<evidence type="ECO:0000256" key="1">
    <source>
        <dbReference type="SAM" id="Phobius"/>
    </source>
</evidence>
<dbReference type="EMBL" id="SNZR01000011">
    <property type="protein sequence ID" value="TDR94417.1"/>
    <property type="molecule type" value="Genomic_DNA"/>
</dbReference>
<keyword evidence="1" id="KW-0472">Membrane</keyword>
<keyword evidence="4" id="KW-1185">Reference proteome</keyword>
<dbReference type="Proteomes" id="UP000295122">
    <property type="component" value="Unassembled WGS sequence"/>
</dbReference>
<organism evidence="3 4">
    <name type="scientific">Enterovirga rhinocerotis</name>
    <dbReference type="NCBI Taxonomy" id="1339210"/>
    <lineage>
        <taxon>Bacteria</taxon>
        <taxon>Pseudomonadati</taxon>
        <taxon>Pseudomonadota</taxon>
        <taxon>Alphaproteobacteria</taxon>
        <taxon>Hyphomicrobiales</taxon>
        <taxon>Methylobacteriaceae</taxon>
        <taxon>Enterovirga</taxon>
    </lineage>
</organism>
<dbReference type="OrthoDB" id="192188at2"/>
<feature type="transmembrane region" description="Helical" evidence="1">
    <location>
        <begin position="47"/>
        <end position="66"/>
    </location>
</feature>
<reference evidence="3 4" key="1">
    <citation type="submission" date="2019-03" db="EMBL/GenBank/DDBJ databases">
        <title>Genomic Encyclopedia of Type Strains, Phase IV (KMG-IV): sequencing the most valuable type-strain genomes for metagenomic binning, comparative biology and taxonomic classification.</title>
        <authorList>
            <person name="Goeker M."/>
        </authorList>
    </citation>
    <scope>NUCLEOTIDE SEQUENCE [LARGE SCALE GENOMIC DNA]</scope>
    <source>
        <strain evidence="3 4">DSM 25903</strain>
    </source>
</reference>
<dbReference type="AlphaFoldDB" id="A0A4R7CC96"/>
<evidence type="ECO:0000313" key="4">
    <source>
        <dbReference type="Proteomes" id="UP000295122"/>
    </source>
</evidence>
<gene>
    <name evidence="3" type="ORF">EV668_1704</name>
</gene>
<proteinExistence type="predicted"/>
<keyword evidence="1" id="KW-1133">Transmembrane helix</keyword>
<evidence type="ECO:0000313" key="3">
    <source>
        <dbReference type="EMBL" id="TDR94417.1"/>
    </source>
</evidence>
<feature type="domain" description="YcxB-like C-terminal" evidence="2">
    <location>
        <begin position="125"/>
        <end position="180"/>
    </location>
</feature>
<dbReference type="InterPro" id="IPR025588">
    <property type="entry name" value="YcxB-like_C"/>
</dbReference>
<comment type="caution">
    <text evidence="3">The sequence shown here is derived from an EMBL/GenBank/DDBJ whole genome shotgun (WGS) entry which is preliminary data.</text>
</comment>
<evidence type="ECO:0000259" key="2">
    <source>
        <dbReference type="Pfam" id="PF14317"/>
    </source>
</evidence>
<accession>A0A4R7CC96</accession>
<name>A0A4R7CC96_9HYPH</name>
<sequence length="193" mass="21462">MRPMSSDHQPPDSVTPARTIAGVQLTYDDLLDGARAHFRAAIRRRRVLVIVALMVAAAFAFGTWVIPSGDPDPTTGIVSGVVVLAYLCGLAGLLYLVSVPRGVRKVWRQNKVLHETMEVSWEGGRYRVSGENVNSDMPWSYYLGWRETPTIVQLYYSPANYQILPKRHLDAAQQGDLRRTLAEAGVEEKRGPV</sequence>
<keyword evidence="1" id="KW-0812">Transmembrane</keyword>
<protein>
    <submittedName>
        <fullName evidence="3">YcxB-like protein</fullName>
    </submittedName>
</protein>
<dbReference type="Pfam" id="PF14317">
    <property type="entry name" value="YcxB"/>
    <property type="match status" value="1"/>
</dbReference>
<feature type="transmembrane region" description="Helical" evidence="1">
    <location>
        <begin position="78"/>
        <end position="98"/>
    </location>
</feature>